<dbReference type="SUPFAM" id="SSF53335">
    <property type="entry name" value="S-adenosyl-L-methionine-dependent methyltransferases"/>
    <property type="match status" value="1"/>
</dbReference>
<dbReference type="Gene3D" id="3.40.50.150">
    <property type="entry name" value="Vaccinia Virus protein VP39"/>
    <property type="match status" value="1"/>
</dbReference>
<comment type="similarity">
    <text evidence="1">Belongs to the methyltransferase superfamily.</text>
</comment>
<dbReference type="PANTHER" id="PTHR44942:SF4">
    <property type="entry name" value="METHYLTRANSFERASE TYPE 11 DOMAIN-CONTAINING PROTEIN"/>
    <property type="match status" value="1"/>
</dbReference>
<gene>
    <name evidence="6" type="ORF">B1H29_16360</name>
</gene>
<evidence type="ECO:0000256" key="2">
    <source>
        <dbReference type="ARBA" id="ARBA00022603"/>
    </source>
</evidence>
<protein>
    <submittedName>
        <fullName evidence="6">SAM-dependent methyltransferase</fullName>
    </submittedName>
</protein>
<dbReference type="GO" id="GO:0008757">
    <property type="term" value="F:S-adenosylmethionine-dependent methyltransferase activity"/>
    <property type="evidence" value="ECO:0007669"/>
    <property type="project" value="InterPro"/>
</dbReference>
<evidence type="ECO:0000256" key="4">
    <source>
        <dbReference type="SAM" id="MobiDB-lite"/>
    </source>
</evidence>
<evidence type="ECO:0000313" key="6">
    <source>
        <dbReference type="EMBL" id="AQS68298.1"/>
    </source>
</evidence>
<evidence type="ECO:0000256" key="3">
    <source>
        <dbReference type="ARBA" id="ARBA00022679"/>
    </source>
</evidence>
<dbReference type="EMBL" id="CP019724">
    <property type="protein sequence ID" value="AQS68298.1"/>
    <property type="molecule type" value="Genomic_DNA"/>
</dbReference>
<name>A0A1S6J989_9ACTN</name>
<sequence length="298" mass="31351">MTTPGPVPPPTHTPTHAAAPAPTPARATTHTARAHSFNAAAAQYAAGRPSYPPALFDAIGELAGRPLAGARVADIGAGTGIATARLHARGADVIAVEPGAGMAAEFRRTRADVPIVRGSGNALPLADHCADLLTYAQAWHWTDPARAVPEALRVLRPGGALALWWNTDALDVPWIAASAARVQRHFGLDIAAEKRDVDAGAADPTGRLRFTRREIRWSRRVPLETHLANIGSHSIFLTHGEEHSAAFLAEERRHLLAAFPDGAVEETYDTVLLLATTPTASTASTAPTIPPPPHPPTA</sequence>
<keyword evidence="7" id="KW-1185">Reference proteome</keyword>
<dbReference type="InterPro" id="IPR029063">
    <property type="entry name" value="SAM-dependent_MTases_sf"/>
</dbReference>
<feature type="compositionally biased region" description="Low complexity" evidence="4">
    <location>
        <begin position="13"/>
        <end position="28"/>
    </location>
</feature>
<dbReference type="PANTHER" id="PTHR44942">
    <property type="entry name" value="METHYLTRANSF_11 DOMAIN-CONTAINING PROTEIN"/>
    <property type="match status" value="1"/>
</dbReference>
<evidence type="ECO:0000256" key="1">
    <source>
        <dbReference type="ARBA" id="ARBA00008361"/>
    </source>
</evidence>
<feature type="region of interest" description="Disordered" evidence="4">
    <location>
        <begin position="1"/>
        <end position="28"/>
    </location>
</feature>
<feature type="region of interest" description="Disordered" evidence="4">
    <location>
        <begin position="279"/>
        <end position="298"/>
    </location>
</feature>
<dbReference type="RefSeq" id="WP_055418575.1">
    <property type="nucleotide sequence ID" value="NZ_CP019724.1"/>
</dbReference>
<evidence type="ECO:0000313" key="7">
    <source>
        <dbReference type="Proteomes" id="UP000189443"/>
    </source>
</evidence>
<feature type="compositionally biased region" description="Pro residues" evidence="4">
    <location>
        <begin position="288"/>
        <end position="298"/>
    </location>
</feature>
<feature type="compositionally biased region" description="Pro residues" evidence="4">
    <location>
        <begin position="1"/>
        <end position="12"/>
    </location>
</feature>
<organism evidence="6 7">
    <name type="scientific">Streptomyces pactum</name>
    <dbReference type="NCBI Taxonomy" id="68249"/>
    <lineage>
        <taxon>Bacteria</taxon>
        <taxon>Bacillati</taxon>
        <taxon>Actinomycetota</taxon>
        <taxon>Actinomycetes</taxon>
        <taxon>Kitasatosporales</taxon>
        <taxon>Streptomycetaceae</taxon>
        <taxon>Streptomyces</taxon>
    </lineage>
</organism>
<dbReference type="Proteomes" id="UP000189443">
    <property type="component" value="Chromosome"/>
</dbReference>
<accession>A0A1S6J989</accession>
<dbReference type="AlphaFoldDB" id="A0A1S6J989"/>
<dbReference type="OrthoDB" id="9797252at2"/>
<dbReference type="KEGG" id="spac:B1H29_16360"/>
<dbReference type="InterPro" id="IPR013216">
    <property type="entry name" value="Methyltransf_11"/>
</dbReference>
<reference evidence="6 7" key="1">
    <citation type="submission" date="2017-02" db="EMBL/GenBank/DDBJ databases">
        <title>Streptomyces pactum ACT12 Genome sequencing and assembly.</title>
        <authorList>
            <person name="Xue Q."/>
            <person name="Yan X."/>
            <person name="Jia L."/>
            <person name="Yan H."/>
        </authorList>
    </citation>
    <scope>NUCLEOTIDE SEQUENCE [LARGE SCALE GENOMIC DNA]</scope>
    <source>
        <strain evidence="6 7">ACT12</strain>
    </source>
</reference>
<evidence type="ECO:0000259" key="5">
    <source>
        <dbReference type="Pfam" id="PF08241"/>
    </source>
</evidence>
<feature type="domain" description="Methyltransferase type 11" evidence="5">
    <location>
        <begin position="74"/>
        <end position="162"/>
    </location>
</feature>
<dbReference type="InterPro" id="IPR051052">
    <property type="entry name" value="Diverse_substrate_MTase"/>
</dbReference>
<proteinExistence type="inferred from homology"/>
<dbReference type="CDD" id="cd02440">
    <property type="entry name" value="AdoMet_MTases"/>
    <property type="match status" value="1"/>
</dbReference>
<dbReference type="GO" id="GO:0032259">
    <property type="term" value="P:methylation"/>
    <property type="evidence" value="ECO:0007669"/>
    <property type="project" value="UniProtKB-KW"/>
</dbReference>
<keyword evidence="3 6" id="KW-0808">Transferase</keyword>
<keyword evidence="2 6" id="KW-0489">Methyltransferase</keyword>
<dbReference type="STRING" id="68249.BC342_19670"/>
<dbReference type="Pfam" id="PF08241">
    <property type="entry name" value="Methyltransf_11"/>
    <property type="match status" value="1"/>
</dbReference>